<keyword evidence="12" id="KW-1185">Reference proteome</keyword>
<dbReference type="GO" id="GO:0004400">
    <property type="term" value="F:histidinol-phosphate transaminase activity"/>
    <property type="evidence" value="ECO:0007669"/>
    <property type="project" value="UniProtKB-EC"/>
</dbReference>
<dbReference type="AlphaFoldDB" id="A0A7Y8GU22"/>
<dbReference type="InterPro" id="IPR004839">
    <property type="entry name" value="Aminotransferase_I/II_large"/>
</dbReference>
<evidence type="ECO:0000256" key="2">
    <source>
        <dbReference type="ARBA" id="ARBA00007970"/>
    </source>
</evidence>
<dbReference type="Gene3D" id="3.40.640.10">
    <property type="entry name" value="Type I PLP-dependent aspartate aminotransferase-like (Major domain)"/>
    <property type="match status" value="1"/>
</dbReference>
<feature type="domain" description="Aminotransferase class I/classII large" evidence="10">
    <location>
        <begin position="18"/>
        <end position="306"/>
    </location>
</feature>
<evidence type="ECO:0000313" key="11">
    <source>
        <dbReference type="EMBL" id="NWF44486.1"/>
    </source>
</evidence>
<keyword evidence="8" id="KW-0368">Histidine biosynthesis</keyword>
<evidence type="ECO:0000256" key="1">
    <source>
        <dbReference type="ARBA" id="ARBA00005011"/>
    </source>
</evidence>
<dbReference type="InterPro" id="IPR015421">
    <property type="entry name" value="PyrdxlP-dep_Trfase_major"/>
</dbReference>
<comment type="pathway">
    <text evidence="1">Amino-acid biosynthesis; L-histidine biosynthesis; L-histidine from 5-phospho-alpha-D-ribose 1-diphosphate: step 7/9.</text>
</comment>
<reference evidence="11 12" key="1">
    <citation type="submission" date="2019-09" db="EMBL/GenBank/DDBJ databases">
        <title>Hydrogenophaga aromatica sp. nov., isolated from a para-xylene-degrading enrichment culture.</title>
        <authorList>
            <person name="Tancsics A."/>
            <person name="Banerjee S."/>
        </authorList>
    </citation>
    <scope>NUCLEOTIDE SEQUENCE [LARGE SCALE GENOMIC DNA]</scope>
    <source>
        <strain evidence="11 12">D2P1</strain>
    </source>
</reference>
<dbReference type="SUPFAM" id="SSF53383">
    <property type="entry name" value="PLP-dependent transferases"/>
    <property type="match status" value="1"/>
</dbReference>
<dbReference type="InterPro" id="IPR015422">
    <property type="entry name" value="PyrdxlP-dep_Trfase_small"/>
</dbReference>
<evidence type="ECO:0000256" key="5">
    <source>
        <dbReference type="ARBA" id="ARBA00022605"/>
    </source>
</evidence>
<accession>A0A7Y8GU22</accession>
<sequence>MSGIHGGPDALGVPRWDFSTNANACGPCPLALTAVQRADPQHYPDPAYTDLRAALAAFHGVAVERIVVAGSASEFIARLTAAVARSGGRQVWLPALAYGDYAHAAQAWGLQRVNEPAQADLLWLCEPASPLGNAEPMANTVAGQGGVVVLDRAYEPLRLSGHCSLGAEALDRVWQLWSPNKAMGLTGVRGAYAIAPLQGLALARSLEQMAPSWPLGAHAVAMLTAWVQADAQRWLAQSREQLTTWKAVQVACLGEAGWVCLPSEANYVCARAPHALDVPALRAQGIKLRDTTSLGLPGHWRLGVLPPAAQQALHTAVLETTKETSP</sequence>
<name>A0A7Y8GU22_9BURK</name>
<gene>
    <name evidence="11" type="ORF">F3K02_04360</name>
</gene>
<evidence type="ECO:0000256" key="3">
    <source>
        <dbReference type="ARBA" id="ARBA00012748"/>
    </source>
</evidence>
<evidence type="ECO:0000256" key="9">
    <source>
        <dbReference type="ARBA" id="ARBA00047481"/>
    </source>
</evidence>
<evidence type="ECO:0000256" key="6">
    <source>
        <dbReference type="ARBA" id="ARBA00022679"/>
    </source>
</evidence>
<dbReference type="EC" id="2.6.1.9" evidence="3"/>
<evidence type="ECO:0000313" key="12">
    <source>
        <dbReference type="Proteomes" id="UP000545507"/>
    </source>
</evidence>
<comment type="similarity">
    <text evidence="2">Belongs to the class-II pyridoxal-phosphate-dependent aminotransferase family. Histidinol-phosphate aminotransferase subfamily.</text>
</comment>
<keyword evidence="4 11" id="KW-0032">Aminotransferase</keyword>
<dbReference type="InterPro" id="IPR050106">
    <property type="entry name" value="HistidinolP_aminotransfase"/>
</dbReference>
<keyword evidence="5" id="KW-0028">Amino-acid biosynthesis</keyword>
<evidence type="ECO:0000259" key="10">
    <source>
        <dbReference type="Pfam" id="PF00155"/>
    </source>
</evidence>
<dbReference type="InterPro" id="IPR015424">
    <property type="entry name" value="PyrdxlP-dep_Trfase"/>
</dbReference>
<evidence type="ECO:0000256" key="7">
    <source>
        <dbReference type="ARBA" id="ARBA00022898"/>
    </source>
</evidence>
<dbReference type="Proteomes" id="UP000545507">
    <property type="component" value="Unassembled WGS sequence"/>
</dbReference>
<dbReference type="PANTHER" id="PTHR43643">
    <property type="entry name" value="HISTIDINOL-PHOSPHATE AMINOTRANSFERASE 2"/>
    <property type="match status" value="1"/>
</dbReference>
<keyword evidence="7" id="KW-0663">Pyridoxal phosphate</keyword>
<organism evidence="11 12">
    <name type="scientific">Hydrogenophaga aromaticivorans</name>
    <dbReference type="NCBI Taxonomy" id="2610898"/>
    <lineage>
        <taxon>Bacteria</taxon>
        <taxon>Pseudomonadati</taxon>
        <taxon>Pseudomonadota</taxon>
        <taxon>Betaproteobacteria</taxon>
        <taxon>Burkholderiales</taxon>
        <taxon>Comamonadaceae</taxon>
        <taxon>Hydrogenophaga</taxon>
    </lineage>
</organism>
<comment type="caution">
    <text evidence="11">The sequence shown here is derived from an EMBL/GenBank/DDBJ whole genome shotgun (WGS) entry which is preliminary data.</text>
</comment>
<dbReference type="Pfam" id="PF00155">
    <property type="entry name" value="Aminotran_1_2"/>
    <property type="match status" value="1"/>
</dbReference>
<dbReference type="RefSeq" id="WP_177133721.1">
    <property type="nucleotide sequence ID" value="NZ_VYGV01000006.1"/>
</dbReference>
<dbReference type="EMBL" id="VYGV01000006">
    <property type="protein sequence ID" value="NWF44486.1"/>
    <property type="molecule type" value="Genomic_DNA"/>
</dbReference>
<comment type="catalytic activity">
    <reaction evidence="9">
        <text>L-histidinol phosphate + 2-oxoglutarate = 3-(imidazol-4-yl)-2-oxopropyl phosphate + L-glutamate</text>
        <dbReference type="Rhea" id="RHEA:23744"/>
        <dbReference type="ChEBI" id="CHEBI:16810"/>
        <dbReference type="ChEBI" id="CHEBI:29985"/>
        <dbReference type="ChEBI" id="CHEBI:57766"/>
        <dbReference type="ChEBI" id="CHEBI:57980"/>
        <dbReference type="EC" id="2.6.1.9"/>
    </reaction>
</comment>
<protein>
    <recommendedName>
        <fullName evidence="3">histidinol-phosphate transaminase</fullName>
        <ecNumber evidence="3">2.6.1.9</ecNumber>
    </recommendedName>
</protein>
<keyword evidence="6 11" id="KW-0808">Transferase</keyword>
<dbReference type="Gene3D" id="3.90.1150.10">
    <property type="entry name" value="Aspartate Aminotransferase, domain 1"/>
    <property type="match status" value="1"/>
</dbReference>
<evidence type="ECO:0000256" key="4">
    <source>
        <dbReference type="ARBA" id="ARBA00022576"/>
    </source>
</evidence>
<evidence type="ECO:0000256" key="8">
    <source>
        <dbReference type="ARBA" id="ARBA00023102"/>
    </source>
</evidence>
<dbReference type="GO" id="GO:0030170">
    <property type="term" value="F:pyridoxal phosphate binding"/>
    <property type="evidence" value="ECO:0007669"/>
    <property type="project" value="InterPro"/>
</dbReference>
<dbReference type="GO" id="GO:0000105">
    <property type="term" value="P:L-histidine biosynthetic process"/>
    <property type="evidence" value="ECO:0007669"/>
    <property type="project" value="UniProtKB-KW"/>
</dbReference>
<dbReference type="PANTHER" id="PTHR43643:SF6">
    <property type="entry name" value="HISTIDINOL-PHOSPHATE AMINOTRANSFERASE"/>
    <property type="match status" value="1"/>
</dbReference>
<proteinExistence type="inferred from homology"/>